<dbReference type="AlphaFoldDB" id="A0A7G6U8Y9"/>
<accession>A0A7G6U8Y9</accession>
<organism evidence="2 3">
    <name type="scientific">Tardiphaga robiniae</name>
    <dbReference type="NCBI Taxonomy" id="943830"/>
    <lineage>
        <taxon>Bacteria</taxon>
        <taxon>Pseudomonadati</taxon>
        <taxon>Pseudomonadota</taxon>
        <taxon>Alphaproteobacteria</taxon>
        <taxon>Hyphomicrobiales</taxon>
        <taxon>Nitrobacteraceae</taxon>
        <taxon>Tardiphaga</taxon>
    </lineage>
</organism>
<evidence type="ECO:0000313" key="2">
    <source>
        <dbReference type="EMBL" id="QND75471.1"/>
    </source>
</evidence>
<keyword evidence="1" id="KW-1133">Transmembrane helix</keyword>
<name>A0A7G6U8Y9_9BRAD</name>
<protein>
    <submittedName>
        <fullName evidence="2">Uncharacterized protein</fullName>
    </submittedName>
</protein>
<keyword evidence="1" id="KW-0472">Membrane</keyword>
<feature type="transmembrane region" description="Helical" evidence="1">
    <location>
        <begin position="63"/>
        <end position="91"/>
    </location>
</feature>
<dbReference type="EMBL" id="CP050292">
    <property type="protein sequence ID" value="QND75471.1"/>
    <property type="molecule type" value="Genomic_DNA"/>
</dbReference>
<sequence>MGEVSLARIARVIGIVAIFGVVGSLSVAALVSLLVVGLGASILQLILSVADLDGFRSLVSIALWLLAFVAALAALLPSLGAGVVFALSAVYAGQNTIWMAWLAAGVGIAGFIGLGMFVQPSESSAVILPGVRSLTQALSLSALLAGISVIPASLCWWFARPLHRGNVAS</sequence>
<reference evidence="3" key="1">
    <citation type="journal article" date="2020" name="Mol. Plant Microbe">
        <title>Rhizobial microsymbionts of the narrowly endemic Oxytropis species growing in Kamchatka are characterized by significant genetic diversity and possess a set of genes that are associated with T3SS and T6SS secretion systems and can affect the development of symbiosis.</title>
        <authorList>
            <person name="Safronova V."/>
            <person name="Guro P."/>
            <person name="Sazanova A."/>
            <person name="Kuznetsova I."/>
            <person name="Belimov A."/>
            <person name="Yakubov V."/>
            <person name="Chirak E."/>
            <person name="Afonin A."/>
            <person name="Gogolev Y."/>
            <person name="Andronov E."/>
            <person name="Tikhonovich I."/>
        </authorList>
    </citation>
    <scope>NUCLEOTIDE SEQUENCE [LARGE SCALE GENOMIC DNA]</scope>
    <source>
        <strain evidence="3">581</strain>
    </source>
</reference>
<feature type="transmembrane region" description="Helical" evidence="1">
    <location>
        <begin position="138"/>
        <end position="159"/>
    </location>
</feature>
<dbReference type="KEGG" id="trb:HB776_15585"/>
<evidence type="ECO:0000256" key="1">
    <source>
        <dbReference type="SAM" id="Phobius"/>
    </source>
</evidence>
<feature type="transmembrane region" description="Helical" evidence="1">
    <location>
        <begin position="12"/>
        <end position="43"/>
    </location>
</feature>
<evidence type="ECO:0000313" key="3">
    <source>
        <dbReference type="Proteomes" id="UP000515291"/>
    </source>
</evidence>
<feature type="transmembrane region" description="Helical" evidence="1">
    <location>
        <begin position="98"/>
        <end position="118"/>
    </location>
</feature>
<gene>
    <name evidence="2" type="ORF">HB776_15585</name>
</gene>
<proteinExistence type="predicted"/>
<dbReference type="Proteomes" id="UP000515291">
    <property type="component" value="Chromosome"/>
</dbReference>
<keyword evidence="1" id="KW-0812">Transmembrane</keyword>